<feature type="compositionally biased region" description="Polar residues" evidence="1">
    <location>
        <begin position="1"/>
        <end position="10"/>
    </location>
</feature>
<comment type="caution">
    <text evidence="2">The sequence shown here is derived from an EMBL/GenBank/DDBJ whole genome shotgun (WGS) entry which is preliminary data.</text>
</comment>
<proteinExistence type="predicted"/>
<feature type="region of interest" description="Disordered" evidence="1">
    <location>
        <begin position="1"/>
        <end position="27"/>
    </location>
</feature>
<keyword evidence="3" id="KW-1185">Reference proteome</keyword>
<dbReference type="EMBL" id="MCFE01000856">
    <property type="protein sequence ID" value="ORX77840.1"/>
    <property type="molecule type" value="Genomic_DNA"/>
</dbReference>
<evidence type="ECO:0000313" key="2">
    <source>
        <dbReference type="EMBL" id="ORX77840.1"/>
    </source>
</evidence>
<dbReference type="Proteomes" id="UP000193498">
    <property type="component" value="Unassembled WGS sequence"/>
</dbReference>
<protein>
    <submittedName>
        <fullName evidence="2">Uncharacterized protein</fullName>
    </submittedName>
</protein>
<gene>
    <name evidence="2" type="ORF">K493DRAFT_363176</name>
</gene>
<organism evidence="2 3">
    <name type="scientific">Basidiobolus meristosporus CBS 931.73</name>
    <dbReference type="NCBI Taxonomy" id="1314790"/>
    <lineage>
        <taxon>Eukaryota</taxon>
        <taxon>Fungi</taxon>
        <taxon>Fungi incertae sedis</taxon>
        <taxon>Zoopagomycota</taxon>
        <taxon>Entomophthoromycotina</taxon>
        <taxon>Basidiobolomycetes</taxon>
        <taxon>Basidiobolales</taxon>
        <taxon>Basidiobolaceae</taxon>
        <taxon>Basidiobolus</taxon>
    </lineage>
</organism>
<dbReference type="AlphaFoldDB" id="A0A1Y1WWD4"/>
<evidence type="ECO:0000256" key="1">
    <source>
        <dbReference type="SAM" id="MobiDB-lite"/>
    </source>
</evidence>
<dbReference type="InParanoid" id="A0A1Y1WWD4"/>
<name>A0A1Y1WWD4_9FUNG</name>
<evidence type="ECO:0000313" key="3">
    <source>
        <dbReference type="Proteomes" id="UP000193498"/>
    </source>
</evidence>
<reference evidence="2 3" key="1">
    <citation type="submission" date="2016-07" db="EMBL/GenBank/DDBJ databases">
        <title>Pervasive Adenine N6-methylation of Active Genes in Fungi.</title>
        <authorList>
            <consortium name="DOE Joint Genome Institute"/>
            <person name="Mondo S.J."/>
            <person name="Dannebaum R.O."/>
            <person name="Kuo R.C."/>
            <person name="Labutti K."/>
            <person name="Haridas S."/>
            <person name="Kuo A."/>
            <person name="Salamov A."/>
            <person name="Ahrendt S.R."/>
            <person name="Lipzen A."/>
            <person name="Sullivan W."/>
            <person name="Andreopoulos W.B."/>
            <person name="Clum A."/>
            <person name="Lindquist E."/>
            <person name="Daum C."/>
            <person name="Ramamoorthy G.K."/>
            <person name="Gryganskyi A."/>
            <person name="Culley D."/>
            <person name="Magnuson J.K."/>
            <person name="James T.Y."/>
            <person name="O'Malley M.A."/>
            <person name="Stajich J.E."/>
            <person name="Spatafora J.W."/>
            <person name="Visel A."/>
            <person name="Grigoriev I.V."/>
        </authorList>
    </citation>
    <scope>NUCLEOTIDE SEQUENCE [LARGE SCALE GENOMIC DNA]</scope>
    <source>
        <strain evidence="2 3">CBS 931.73</strain>
    </source>
</reference>
<sequence length="105" mass="11305">MDSISVSSFTGRGIADSTSDDRERLSKGEESLEYRVMMQIKGMTTEKALSAVETIVEGTIGGSAPTGRGVAVFASEDQEELGKIIEEAISNISFDLVDLQWVTVQ</sequence>
<accession>A0A1Y1WWD4</accession>